<evidence type="ECO:0000256" key="6">
    <source>
        <dbReference type="ARBA" id="ARBA00022806"/>
    </source>
</evidence>
<feature type="binding site" evidence="15">
    <location>
        <begin position="45"/>
        <end position="52"/>
    </location>
    <ligand>
        <name>ATP</name>
        <dbReference type="ChEBI" id="CHEBI:30616"/>
    </ligand>
</feature>
<dbReference type="InterPro" id="IPR014017">
    <property type="entry name" value="DNA_helicase_UvrD-like_C"/>
</dbReference>
<dbReference type="InterPro" id="IPR027417">
    <property type="entry name" value="P-loop_NTPase"/>
</dbReference>
<keyword evidence="9" id="KW-0238">DNA-binding</keyword>
<dbReference type="InterPro" id="IPR013986">
    <property type="entry name" value="DExx_box_DNA_helicase_dom_sf"/>
</dbReference>
<dbReference type="GO" id="GO:0033202">
    <property type="term" value="C:DNA helicase complex"/>
    <property type="evidence" value="ECO:0007669"/>
    <property type="project" value="TreeGrafter"/>
</dbReference>
<dbReference type="GO" id="GO:0004527">
    <property type="term" value="F:exonuclease activity"/>
    <property type="evidence" value="ECO:0007669"/>
    <property type="project" value="UniProtKB-KW"/>
</dbReference>
<evidence type="ECO:0000313" key="19">
    <source>
        <dbReference type="Proteomes" id="UP000326546"/>
    </source>
</evidence>
<reference evidence="18 19" key="1">
    <citation type="submission" date="2019-09" db="EMBL/GenBank/DDBJ databases">
        <title>Serinicoccus pratensis sp. nov., isolated from meadow soil.</title>
        <authorList>
            <person name="Zhang W."/>
        </authorList>
    </citation>
    <scope>NUCLEOTIDE SEQUENCE [LARGE SCALE GENOMIC DNA]</scope>
    <source>
        <strain evidence="18 19">W204</strain>
    </source>
</reference>
<name>A0A5J6V7T6_9MICO</name>
<evidence type="ECO:0000256" key="7">
    <source>
        <dbReference type="ARBA" id="ARBA00022839"/>
    </source>
</evidence>
<comment type="catalytic activity">
    <reaction evidence="14">
        <text>ATP + H2O = ADP + phosphate + H(+)</text>
        <dbReference type="Rhea" id="RHEA:13065"/>
        <dbReference type="ChEBI" id="CHEBI:15377"/>
        <dbReference type="ChEBI" id="CHEBI:15378"/>
        <dbReference type="ChEBI" id="CHEBI:30616"/>
        <dbReference type="ChEBI" id="CHEBI:43474"/>
        <dbReference type="ChEBI" id="CHEBI:456216"/>
        <dbReference type="EC" id="5.6.2.4"/>
    </reaction>
</comment>
<comment type="similarity">
    <text evidence="1">Belongs to the helicase family. UvrD subfamily.</text>
</comment>
<keyword evidence="5 15" id="KW-0378">Hydrolase</keyword>
<dbReference type="Pfam" id="PF12705">
    <property type="entry name" value="PDDEXK_1"/>
    <property type="match status" value="1"/>
</dbReference>
<dbReference type="GO" id="GO:0005524">
    <property type="term" value="F:ATP binding"/>
    <property type="evidence" value="ECO:0007669"/>
    <property type="project" value="UniProtKB-UniRule"/>
</dbReference>
<dbReference type="CDD" id="cd17932">
    <property type="entry name" value="DEXQc_UvrD"/>
    <property type="match status" value="1"/>
</dbReference>
<evidence type="ECO:0000256" key="3">
    <source>
        <dbReference type="ARBA" id="ARBA00022741"/>
    </source>
</evidence>
<dbReference type="Proteomes" id="UP000326546">
    <property type="component" value="Chromosome"/>
</dbReference>
<dbReference type="EMBL" id="CP044427">
    <property type="protein sequence ID" value="QFG69176.1"/>
    <property type="molecule type" value="Genomic_DNA"/>
</dbReference>
<dbReference type="Gene3D" id="3.90.320.10">
    <property type="match status" value="1"/>
</dbReference>
<dbReference type="KEGG" id="serw:FY030_11085"/>
<dbReference type="GO" id="GO:0000725">
    <property type="term" value="P:recombinational repair"/>
    <property type="evidence" value="ECO:0007669"/>
    <property type="project" value="TreeGrafter"/>
</dbReference>
<evidence type="ECO:0000256" key="2">
    <source>
        <dbReference type="ARBA" id="ARBA00022722"/>
    </source>
</evidence>
<evidence type="ECO:0000256" key="15">
    <source>
        <dbReference type="PROSITE-ProRule" id="PRU00560"/>
    </source>
</evidence>
<evidence type="ECO:0000256" key="9">
    <source>
        <dbReference type="ARBA" id="ARBA00023125"/>
    </source>
</evidence>
<dbReference type="InterPro" id="IPR011335">
    <property type="entry name" value="Restrct_endonuc-II-like"/>
</dbReference>
<evidence type="ECO:0000256" key="1">
    <source>
        <dbReference type="ARBA" id="ARBA00009922"/>
    </source>
</evidence>
<gene>
    <name evidence="18" type="ORF">FY030_11085</name>
</gene>
<evidence type="ECO:0000256" key="12">
    <source>
        <dbReference type="ARBA" id="ARBA00034617"/>
    </source>
</evidence>
<dbReference type="GO" id="GO:0043138">
    <property type="term" value="F:3'-5' DNA helicase activity"/>
    <property type="evidence" value="ECO:0007669"/>
    <property type="project" value="UniProtKB-EC"/>
</dbReference>
<protein>
    <recommendedName>
        <fullName evidence="13">DNA 3'-5' helicase</fullName>
        <ecNumber evidence="13">5.6.2.4</ecNumber>
    </recommendedName>
</protein>
<keyword evidence="3 15" id="KW-0547">Nucleotide-binding</keyword>
<dbReference type="InterPro" id="IPR000212">
    <property type="entry name" value="DNA_helicase_UvrD/REP"/>
</dbReference>
<dbReference type="GO" id="GO:0005829">
    <property type="term" value="C:cytosol"/>
    <property type="evidence" value="ECO:0007669"/>
    <property type="project" value="TreeGrafter"/>
</dbReference>
<dbReference type="RefSeq" id="WP_158061559.1">
    <property type="nucleotide sequence ID" value="NZ_CP044427.1"/>
</dbReference>
<evidence type="ECO:0000259" key="16">
    <source>
        <dbReference type="PROSITE" id="PS51198"/>
    </source>
</evidence>
<evidence type="ECO:0000259" key="17">
    <source>
        <dbReference type="PROSITE" id="PS51217"/>
    </source>
</evidence>
<comment type="catalytic activity">
    <reaction evidence="12">
        <text>Couples ATP hydrolysis with the unwinding of duplex DNA by translocating in the 3'-5' direction.</text>
        <dbReference type="EC" id="5.6.2.4"/>
    </reaction>
</comment>
<evidence type="ECO:0000256" key="4">
    <source>
        <dbReference type="ARBA" id="ARBA00022763"/>
    </source>
</evidence>
<keyword evidence="4" id="KW-0227">DNA damage</keyword>
<evidence type="ECO:0000313" key="18">
    <source>
        <dbReference type="EMBL" id="QFG69176.1"/>
    </source>
</evidence>
<feature type="domain" description="UvrD-like helicase C-terminal" evidence="17">
    <location>
        <begin position="362"/>
        <end position="671"/>
    </location>
</feature>
<dbReference type="PROSITE" id="PS51198">
    <property type="entry name" value="UVRD_HELICASE_ATP_BIND"/>
    <property type="match status" value="1"/>
</dbReference>
<proteinExistence type="inferred from homology"/>
<keyword evidence="10" id="KW-0234">DNA repair</keyword>
<dbReference type="EC" id="5.6.2.4" evidence="13"/>
<evidence type="ECO:0000256" key="5">
    <source>
        <dbReference type="ARBA" id="ARBA00022801"/>
    </source>
</evidence>
<keyword evidence="2" id="KW-0540">Nuclease</keyword>
<dbReference type="PANTHER" id="PTHR11070">
    <property type="entry name" value="UVRD / RECB / PCRA DNA HELICASE FAMILY MEMBER"/>
    <property type="match status" value="1"/>
</dbReference>
<dbReference type="Gene3D" id="3.40.50.300">
    <property type="entry name" value="P-loop containing nucleotide triphosphate hydrolases"/>
    <property type="match status" value="3"/>
</dbReference>
<dbReference type="InterPro" id="IPR014016">
    <property type="entry name" value="UvrD-like_ATP-bd"/>
</dbReference>
<dbReference type="InterPro" id="IPR038726">
    <property type="entry name" value="PDDEXK_AddAB-type"/>
</dbReference>
<evidence type="ECO:0000256" key="14">
    <source>
        <dbReference type="ARBA" id="ARBA00048988"/>
    </source>
</evidence>
<dbReference type="Gene3D" id="1.10.486.10">
    <property type="entry name" value="PCRA, domain 4"/>
    <property type="match status" value="1"/>
</dbReference>
<keyword evidence="8 15" id="KW-0067">ATP-binding</keyword>
<keyword evidence="7" id="KW-0269">Exonuclease</keyword>
<dbReference type="AlphaFoldDB" id="A0A5J6V7T6"/>
<evidence type="ECO:0000256" key="11">
    <source>
        <dbReference type="ARBA" id="ARBA00023235"/>
    </source>
</evidence>
<dbReference type="InterPro" id="IPR011604">
    <property type="entry name" value="PDDEXK-like_dom_sf"/>
</dbReference>
<evidence type="ECO:0000256" key="13">
    <source>
        <dbReference type="ARBA" id="ARBA00034808"/>
    </source>
</evidence>
<dbReference type="SUPFAM" id="SSF52540">
    <property type="entry name" value="P-loop containing nucleoside triphosphate hydrolases"/>
    <property type="match status" value="1"/>
</dbReference>
<dbReference type="Pfam" id="PF13361">
    <property type="entry name" value="UvrD_C"/>
    <property type="match status" value="2"/>
</dbReference>
<keyword evidence="6 15" id="KW-0347">Helicase</keyword>
<dbReference type="OrthoDB" id="4812256at2"/>
<evidence type="ECO:0000256" key="10">
    <source>
        <dbReference type="ARBA" id="ARBA00023204"/>
    </source>
</evidence>
<dbReference type="Pfam" id="PF00580">
    <property type="entry name" value="UvrD-helicase"/>
    <property type="match status" value="1"/>
</dbReference>
<dbReference type="PROSITE" id="PS51217">
    <property type="entry name" value="UVRD_HELICASE_CTER"/>
    <property type="match status" value="1"/>
</dbReference>
<feature type="domain" description="UvrD-like helicase ATP-binding" evidence="16">
    <location>
        <begin position="24"/>
        <end position="361"/>
    </location>
</feature>
<dbReference type="GO" id="GO:0003677">
    <property type="term" value="F:DNA binding"/>
    <property type="evidence" value="ECO:0007669"/>
    <property type="project" value="UniProtKB-KW"/>
</dbReference>
<dbReference type="SUPFAM" id="SSF52980">
    <property type="entry name" value="Restriction endonuclease-like"/>
    <property type="match status" value="1"/>
</dbReference>
<dbReference type="PANTHER" id="PTHR11070:SF55">
    <property type="entry name" value="DNA 3'-5' HELICASE"/>
    <property type="match status" value="1"/>
</dbReference>
<organism evidence="18 19">
    <name type="scientific">Ornithinimicrobium pratense</name>
    <dbReference type="NCBI Taxonomy" id="2593973"/>
    <lineage>
        <taxon>Bacteria</taxon>
        <taxon>Bacillati</taxon>
        <taxon>Actinomycetota</taxon>
        <taxon>Actinomycetes</taxon>
        <taxon>Micrococcales</taxon>
        <taxon>Ornithinimicrobiaceae</taxon>
        <taxon>Ornithinimicrobium</taxon>
    </lineage>
</organism>
<sequence length="1097" mass="118494">MTATTAEQGLRFSALDLAAALGTPPPTPEQQAVIEGPLRPTVVVAGAGSGKTETMAARVVWLVANGLVAPQDVLGLTFTRKAALELGARLSSKLRRLREVGFWVDTDQAEDDASADGIGFDLPTISTYHAYAGRLVDEHGLRLGVEPDSVLLSEAACWQLAHDLVHRHEGDLPGLTSAPATVVRAVLALAGELGEHLVEPEEAARFLTRVADRLVDLGHEGQPLKVGEKTAETLRVQALLYPLVEDYRRAKAARGALDFGDQMALAARLARDVPDVGEAERTRFRAVLLDEFQDTSEAQMVLLTSLFAGHDLSVTAVGDPHQSIYGWRGASATTLTRFPTEFALDGTPAAVLQLTTSWRNDRLILDAANAVAAPLREATEVPVATLRPGPGAEEGMVEVARVLDHIGEAELVADWVQERWAEPTTATAAVLCRARAQFPAVVDALRRRGLPVEVVGLGGLLDTPEVLDLVALLWLAQEPTRGDQAMRLLAGPVCRLGAADIDALWAWARVDARQGGAEAAGERGHAPVLAEAVEHPPPDGWVGPGGEHVSPEGQARVGWLSGVLGAVRRLTGLPLPDLVTEGERLLGLDIEVASDPDLHPSWGRAPLDALADVAAGYAAGADRVTLGGFLDWLDAAREHERGLEGVEVPELAEVSVDTSAVQVLTVHAAKGLEWDAVAVPGLAEGTFPSGRVTPVFADGRWQVKERREKGWLAGIGRLPTPLRGDRQGRPDIGWLSVPHTRALRSELEELELAQGRFSVQEERRLAYVAYTRARHRMLLTAPIWSTGTRPRVTSRFLEDLRMLPGVRARAWLEMPDPDDPDQMSNPRLAEQLTATWPLERGERRRAVLDVSTALLSAREASSQGVLPLEMEGDRWAELVELLLAERAERSRHLDGTVVPEHLSTSSLVELASDPDGFRRRLRRPLPTPPASQARVGTAFHAWVEQHYAAATLVDLHDLELDDTQEPADLEQLRRAFLASEWADRSPVAVEVALETVVGGRSVRGRVDAVFPDPDGGVTIVDWKTGSPGSAGEQRQRALQLAVYRIAYARLTGRDPEQVRAAFFYARSGETVRPPLPGEPEIELLVHELVAGGSSDLA</sequence>
<accession>A0A5J6V7T6</accession>
<keyword evidence="11" id="KW-0413">Isomerase</keyword>
<evidence type="ECO:0000256" key="8">
    <source>
        <dbReference type="ARBA" id="ARBA00022840"/>
    </source>
</evidence>
<keyword evidence="19" id="KW-1185">Reference proteome</keyword>
<dbReference type="Gene3D" id="1.10.10.160">
    <property type="match status" value="1"/>
</dbReference>